<feature type="compositionally biased region" description="Basic residues" evidence="1">
    <location>
        <begin position="9"/>
        <end position="19"/>
    </location>
</feature>
<evidence type="ECO:0000313" key="2">
    <source>
        <dbReference type="EMBL" id="KOO26760.1"/>
    </source>
</evidence>
<reference evidence="3" key="1">
    <citation type="journal article" date="2015" name="PLoS Genet.">
        <title>Genome Sequence and Transcriptome Analyses of Chrysochromulina tobin: Metabolic Tools for Enhanced Algal Fitness in the Prominent Order Prymnesiales (Haptophyceae).</title>
        <authorList>
            <person name="Hovde B.T."/>
            <person name="Deodato C.R."/>
            <person name="Hunsperger H.M."/>
            <person name="Ryken S.A."/>
            <person name="Yost W."/>
            <person name="Jha R.K."/>
            <person name="Patterson J."/>
            <person name="Monnat R.J. Jr."/>
            <person name="Barlow S.B."/>
            <person name="Starkenburg S.R."/>
            <person name="Cattolico R.A."/>
        </authorList>
    </citation>
    <scope>NUCLEOTIDE SEQUENCE</scope>
    <source>
        <strain evidence="3">CCMP291</strain>
    </source>
</reference>
<dbReference type="Proteomes" id="UP000037460">
    <property type="component" value="Unassembled WGS sequence"/>
</dbReference>
<sequence>MLPIGSYGKIKKKIKKRHEHRAEKKAVKLRKPIPEGLTELGSAKRPRSHHGGRGVKAKQLKDEELALELARQQAEEAKQARAEEFRAEAERNFGG</sequence>
<gene>
    <name evidence="2" type="ORF">Ctob_008966</name>
</gene>
<evidence type="ECO:0000313" key="3">
    <source>
        <dbReference type="Proteomes" id="UP000037460"/>
    </source>
</evidence>
<accession>A0A0M0JJU1</accession>
<feature type="compositionally biased region" description="Basic residues" evidence="1">
    <location>
        <begin position="44"/>
        <end position="58"/>
    </location>
</feature>
<dbReference type="EMBL" id="JWZX01002807">
    <property type="protein sequence ID" value="KOO26760.1"/>
    <property type="molecule type" value="Genomic_DNA"/>
</dbReference>
<dbReference type="AlphaFoldDB" id="A0A0M0JJU1"/>
<comment type="caution">
    <text evidence="2">The sequence shown here is derived from an EMBL/GenBank/DDBJ whole genome shotgun (WGS) entry which is preliminary data.</text>
</comment>
<feature type="region of interest" description="Disordered" evidence="1">
    <location>
        <begin position="1"/>
        <end position="60"/>
    </location>
</feature>
<protein>
    <submittedName>
        <fullName evidence="2">Uncharacterized protein</fullName>
    </submittedName>
</protein>
<feature type="compositionally biased region" description="Basic and acidic residues" evidence="1">
    <location>
        <begin position="73"/>
        <end position="95"/>
    </location>
</feature>
<name>A0A0M0JJU1_9EUKA</name>
<feature type="region of interest" description="Disordered" evidence="1">
    <location>
        <begin position="72"/>
        <end position="95"/>
    </location>
</feature>
<organism evidence="2 3">
    <name type="scientific">Chrysochromulina tobinii</name>
    <dbReference type="NCBI Taxonomy" id="1460289"/>
    <lineage>
        <taxon>Eukaryota</taxon>
        <taxon>Haptista</taxon>
        <taxon>Haptophyta</taxon>
        <taxon>Prymnesiophyceae</taxon>
        <taxon>Prymnesiales</taxon>
        <taxon>Chrysochromulinaceae</taxon>
        <taxon>Chrysochromulina</taxon>
    </lineage>
</organism>
<keyword evidence="3" id="KW-1185">Reference proteome</keyword>
<proteinExistence type="predicted"/>
<evidence type="ECO:0000256" key="1">
    <source>
        <dbReference type="SAM" id="MobiDB-lite"/>
    </source>
</evidence>